<evidence type="ECO:0000256" key="4">
    <source>
        <dbReference type="ARBA" id="ARBA00023163"/>
    </source>
</evidence>
<dbReference type="Pfam" id="PF04983">
    <property type="entry name" value="RNA_pol_Rpb1_3"/>
    <property type="match status" value="1"/>
</dbReference>
<evidence type="ECO:0000256" key="1">
    <source>
        <dbReference type="ARBA" id="ARBA00022478"/>
    </source>
</evidence>
<dbReference type="InterPro" id="IPR007081">
    <property type="entry name" value="RNA_pol_Rpb1_5"/>
</dbReference>
<organism evidence="8 9">
    <name type="scientific">Giant seaperch iridovirus</name>
    <name type="common">GSIV</name>
    <dbReference type="NCBI Taxonomy" id="176655"/>
    <lineage>
        <taxon>Viruses</taxon>
        <taxon>Varidnaviria</taxon>
        <taxon>Bamfordvirae</taxon>
        <taxon>Nucleocytoviricota</taxon>
        <taxon>Megaviricetes</taxon>
        <taxon>Pimascovirales</taxon>
        <taxon>Pimascovirales incertae sedis</taxon>
        <taxon>Iridoviridae</taxon>
        <taxon>Alphairidovirinae</taxon>
        <taxon>Megalocytivirus</taxon>
        <taxon>Megalocytivirus pagrus1</taxon>
        <taxon>Infectious spleen and kidney necrosis virus</taxon>
    </lineage>
</organism>
<dbReference type="InterPro" id="IPR007066">
    <property type="entry name" value="RNA_pol_Rpb1_3"/>
</dbReference>
<evidence type="ECO:0000313" key="9">
    <source>
        <dbReference type="Proteomes" id="UP000160611"/>
    </source>
</evidence>
<dbReference type="EMBL" id="KT804738">
    <property type="protein sequence ID" value="AMM72769.1"/>
    <property type="molecule type" value="Genomic_DNA"/>
</dbReference>
<dbReference type="InterPro" id="IPR007080">
    <property type="entry name" value="RNA_pol_Rpb1_1"/>
</dbReference>
<dbReference type="Gene3D" id="6.10.250.2940">
    <property type="match status" value="1"/>
</dbReference>
<dbReference type="Gene3D" id="1.10.150.390">
    <property type="match status" value="1"/>
</dbReference>
<reference evidence="8 9" key="1">
    <citation type="journal article" date="2016" name="Apoptosis">
        <title>GSIV serine/threonine kinase can induce apoptotic cell death via p53 and pro-apoptotic gene Bax upregulation in fish cells.</title>
        <authorList>
            <person name="Reshi L."/>
            <person name="Wu H.C."/>
            <person name="Wu J.L."/>
            <person name="Wang H.V."/>
            <person name="Hong J.R."/>
        </authorList>
    </citation>
    <scope>NUCLEOTIDE SEQUENCE [LARGE SCALE GENOMIC DNA]</scope>
    <source>
        <strain evidence="8">GSIV-K1</strain>
    </source>
</reference>
<reference evidence="8 9" key="2">
    <citation type="journal article" date="2016" name="Genome Announc.">
        <title>Complete Genome Sequence of a Giant Sea Perch Iridovirus in Kaohsiung, Taiwan.</title>
        <authorList>
            <person name="Wen C.M."/>
            <person name="Hong J.R."/>
        </authorList>
    </citation>
    <scope>NUCLEOTIDE SEQUENCE [LARGE SCALE GENOMIC DNA]</scope>
    <source>
        <strain evidence="8">GSIV-K1</strain>
    </source>
</reference>
<feature type="domain" description="RNA polymerase N-terminal" evidence="7">
    <location>
        <begin position="183"/>
        <end position="464"/>
    </location>
</feature>
<dbReference type="Gene3D" id="1.10.132.30">
    <property type="match status" value="1"/>
</dbReference>
<dbReference type="Pfam" id="PF00623">
    <property type="entry name" value="RNA_pol_Rpb1_2"/>
    <property type="match status" value="1"/>
</dbReference>
<dbReference type="Gene3D" id="1.10.274.100">
    <property type="entry name" value="RNA polymerase Rpb1, domain 3"/>
    <property type="match status" value="1"/>
</dbReference>
<keyword evidence="2 6" id="KW-0808">Transferase</keyword>
<dbReference type="Gene3D" id="4.10.860.120">
    <property type="entry name" value="RNA polymerase II, clamp domain"/>
    <property type="match status" value="1"/>
</dbReference>
<dbReference type="Proteomes" id="UP000160611">
    <property type="component" value="Segment"/>
</dbReference>
<name>A0A140GBD0_GSIV</name>
<evidence type="ECO:0000256" key="3">
    <source>
        <dbReference type="ARBA" id="ARBA00022695"/>
    </source>
</evidence>
<dbReference type="SMART" id="SM00663">
    <property type="entry name" value="RPOLA_N"/>
    <property type="match status" value="1"/>
</dbReference>
<dbReference type="InterPro" id="IPR006592">
    <property type="entry name" value="RNA_pol_N"/>
</dbReference>
<dbReference type="Gene3D" id="2.40.40.20">
    <property type="match status" value="1"/>
</dbReference>
<dbReference type="InterPro" id="IPR007083">
    <property type="entry name" value="RNA_pol_Rpb1_4"/>
</dbReference>
<comment type="catalytic activity">
    <reaction evidence="5 6">
        <text>RNA(n) + a ribonucleoside 5'-triphosphate = RNA(n+1) + diphosphate</text>
        <dbReference type="Rhea" id="RHEA:21248"/>
        <dbReference type="Rhea" id="RHEA-COMP:14527"/>
        <dbReference type="Rhea" id="RHEA-COMP:17342"/>
        <dbReference type="ChEBI" id="CHEBI:33019"/>
        <dbReference type="ChEBI" id="CHEBI:61557"/>
        <dbReference type="ChEBI" id="CHEBI:140395"/>
        <dbReference type="EC" id="2.7.7.6"/>
    </reaction>
</comment>
<dbReference type="GO" id="GO:0000428">
    <property type="term" value="C:DNA-directed RNA polymerase complex"/>
    <property type="evidence" value="ECO:0007669"/>
    <property type="project" value="UniProtKB-KW"/>
</dbReference>
<sequence length="1168" mass="129325">MDIGRFVFGMYTADDVLNTSVVEITKAALKQEPGALYDPKLGPFMLPSDDEPVYDQRCVTCDSVTCPGHFGHIELAQDVILHYKECVAFLRVICHSCGAHVPGTRFESALRRLPPQHIQCQVCGLYQPVVRCGSSVTDPAYIVTEDYCGASHVHSDVEYTRSVFQRVTPQTLAIVGPKLTHPLNLIMKRFMVLPSCCRPPNKVGGSMVHDDLTLLISYIVKRNLKLAAATSPEQRILYYQALKGDILCYMDNSKGRAVHVTSNKSLMGIKECISKKGGLLRQNLMGKRRNYTARSVVGPESTLALDQVGVPPQVADTLTIEEPVTKYNIEHVRQMRATGHLKALYDVDGQVRHVVRCGLTLHRSLRDGDVVVLNRQPTLHRNSMLGMRVKVLPGNTIRVNLAVTHGFNMDFDGDEGNLYLPRSLSARAEVATLMSPYTNILSDCSKGVEVLLVQDTVLALYVMSMWPHTRLEQQFVSMCCMAVGVYHHRICTAGDLFRLMVPEGFTWRRDGIVFVNGHLADNSGPVTKRALSGGYNSIIRTMALHHGQKAAGRFIDCAQFVAREWLSWFPFSMGLDDMVVPGARNTAEAVYRHHMMLMESARDEIEVVSILESIKNTLMAIPLAPTCMSVMTSAGSKGDAFNIMQISMLLGQQYVDGMRVQREIDYGYRSLPHYKPVEVHSVEAKYESRGFVRSSFMDGLNPREAFFHAKCGREGMISTSQMTGVTGYAERRMVKFSEDLRIANDLSVRDANGNIVQLLYGGHGMDPMMCWQDGRPVNFERMAMQIDQSLDICMMIPMDMAQAAQSVCERLAPIFPPLVRDSVMERHARIIKQGAAQFPCSDADRWAQEVYDAYVRALCVPGSPVGIVCAQAFGARQTQSTLNIFHKAGGLHDTGSIRFGELLNLSKKSSRRLLYVHALGEQTLSSVKDVLGNAFFKGPLQDFVVDSTDDGVYTFNRAALFDRRIDMCHVLNEISSKHGSCCTIEQLSQYVIKIQRCSDADGYLAGVFVGGAPTICNVHFVFNNNKWVAVVSGSTLLYALGVQGVDVDNTTCNNVWDVYEAKGLIAAKRFLTHSMVECLGDDVHMAHIRVLVDRMTFSGLPTAVDRYTMRSCETGPISKATFEESLDILVSSAVRGERDNNTGVGACLVAGKMLPLGTGSCRVATDYL</sequence>
<dbReference type="InterPro" id="IPR038120">
    <property type="entry name" value="Rpb1_funnel_sf"/>
</dbReference>
<dbReference type="EC" id="2.7.7.6" evidence="6"/>
<dbReference type="GO" id="GO:0003677">
    <property type="term" value="F:DNA binding"/>
    <property type="evidence" value="ECO:0007669"/>
    <property type="project" value="InterPro"/>
</dbReference>
<comment type="similarity">
    <text evidence="6">Belongs to the RNA polymerase beta' chain family.</text>
</comment>
<evidence type="ECO:0000256" key="5">
    <source>
        <dbReference type="ARBA" id="ARBA00048552"/>
    </source>
</evidence>
<dbReference type="InterPro" id="IPR042102">
    <property type="entry name" value="RNA_pol_Rpb1_3_sf"/>
</dbReference>
<keyword evidence="3 6" id="KW-0548">Nucleotidyltransferase</keyword>
<dbReference type="GO" id="GO:0003899">
    <property type="term" value="F:DNA-directed RNA polymerase activity"/>
    <property type="evidence" value="ECO:0007669"/>
    <property type="project" value="UniProtKB-EC"/>
</dbReference>
<evidence type="ECO:0000256" key="6">
    <source>
        <dbReference type="RuleBase" id="RU004279"/>
    </source>
</evidence>
<dbReference type="InterPro" id="IPR044893">
    <property type="entry name" value="RNA_pol_Rpb1_clamp_domain"/>
</dbReference>
<dbReference type="Pfam" id="PF05000">
    <property type="entry name" value="RNA_pol_Rpb1_4"/>
    <property type="match status" value="1"/>
</dbReference>
<dbReference type="GO" id="GO:0006351">
    <property type="term" value="P:DNA-templated transcription"/>
    <property type="evidence" value="ECO:0007669"/>
    <property type="project" value="InterPro"/>
</dbReference>
<evidence type="ECO:0000259" key="7">
    <source>
        <dbReference type="SMART" id="SM00663"/>
    </source>
</evidence>
<dbReference type="SUPFAM" id="SSF64484">
    <property type="entry name" value="beta and beta-prime subunits of DNA dependent RNA-polymerase"/>
    <property type="match status" value="1"/>
</dbReference>
<protein>
    <recommendedName>
        <fullName evidence="6">DNA-directed RNA polymerase subunit</fullName>
        <ecNumber evidence="6">2.7.7.6</ecNumber>
    </recommendedName>
</protein>
<dbReference type="Gene3D" id="3.30.1490.180">
    <property type="entry name" value="RNA polymerase ii"/>
    <property type="match status" value="1"/>
</dbReference>
<dbReference type="PANTHER" id="PTHR19376">
    <property type="entry name" value="DNA-DIRECTED RNA POLYMERASE"/>
    <property type="match status" value="1"/>
</dbReference>
<proteinExistence type="inferred from homology"/>
<dbReference type="PANTHER" id="PTHR19376:SF32">
    <property type="entry name" value="DNA-DIRECTED RNA POLYMERASE III SUBUNIT RPC1"/>
    <property type="match status" value="1"/>
</dbReference>
<comment type="function">
    <text evidence="6">DNA-dependent RNA polymerase catalyzes the transcription of DNA into RNA using the four ribonucleoside triphosphates as substrates.</text>
</comment>
<dbReference type="Pfam" id="PF04997">
    <property type="entry name" value="RNA_pol_Rpb1_1"/>
    <property type="match status" value="1"/>
</dbReference>
<evidence type="ECO:0000313" key="8">
    <source>
        <dbReference type="EMBL" id="AMM72769.1"/>
    </source>
</evidence>
<keyword evidence="1 6" id="KW-0240">DNA-directed RNA polymerase</keyword>
<dbReference type="InterPro" id="IPR045867">
    <property type="entry name" value="DNA-dir_RpoC_beta_prime"/>
</dbReference>
<dbReference type="InterPro" id="IPR000722">
    <property type="entry name" value="RNA_pol_asu"/>
</dbReference>
<dbReference type="Gene3D" id="6.20.50.80">
    <property type="match status" value="1"/>
</dbReference>
<dbReference type="Pfam" id="PF04998">
    <property type="entry name" value="RNA_pol_Rpb1_5"/>
    <property type="match status" value="1"/>
</dbReference>
<accession>A0A140GBD0</accession>
<keyword evidence="4 6" id="KW-0804">Transcription</keyword>
<evidence type="ECO:0000256" key="2">
    <source>
        <dbReference type="ARBA" id="ARBA00022679"/>
    </source>
</evidence>